<keyword evidence="2" id="KW-1185">Reference proteome</keyword>
<evidence type="ECO:0000313" key="1">
    <source>
        <dbReference type="EMBL" id="KIY64336.1"/>
    </source>
</evidence>
<name>A0A0D7B493_9AGAR</name>
<dbReference type="Proteomes" id="UP000054007">
    <property type="component" value="Unassembled WGS sequence"/>
</dbReference>
<dbReference type="AlphaFoldDB" id="A0A0D7B493"/>
<reference evidence="1 2" key="1">
    <citation type="journal article" date="2015" name="Fungal Genet. Biol.">
        <title>Evolution of novel wood decay mechanisms in Agaricales revealed by the genome sequences of Fistulina hepatica and Cylindrobasidium torrendii.</title>
        <authorList>
            <person name="Floudas D."/>
            <person name="Held B.W."/>
            <person name="Riley R."/>
            <person name="Nagy L.G."/>
            <person name="Koehler G."/>
            <person name="Ransdell A.S."/>
            <person name="Younus H."/>
            <person name="Chow J."/>
            <person name="Chiniquy J."/>
            <person name="Lipzen A."/>
            <person name="Tritt A."/>
            <person name="Sun H."/>
            <person name="Haridas S."/>
            <person name="LaButti K."/>
            <person name="Ohm R.A."/>
            <person name="Kues U."/>
            <person name="Blanchette R.A."/>
            <person name="Grigoriev I.V."/>
            <person name="Minto R.E."/>
            <person name="Hibbett D.S."/>
        </authorList>
    </citation>
    <scope>NUCLEOTIDE SEQUENCE [LARGE SCALE GENOMIC DNA]</scope>
    <source>
        <strain evidence="1 2">FP15055 ss-10</strain>
    </source>
</reference>
<sequence>MDPIHSILGLSALNKWDSYKPGTRGYIAPNEDVGLPYPEDTLELNFQDTNCLKPNQAVLSGIATLTQVCPAISIFADGADEPVGFPFSKRDAAALLPKVGELGDARTTTISNDLFKIDNPKWHPSVAAATKTILAAMGFKDLPEDAYTVELADMTVQGASIFESPYVTPPAYGNHFATILVFLPSNINSVQLFGRNEAIAPRWANYVLFGMPLQTSVHAIGLCSLLGSTELTIKGKGDAVYLTYRVRSTYRSYLSFNSLTGACSDWRNIFCSWRYELSVDKDYAQQEVFFMLEADEVDNVTKLEDNDVVMVSHLAPLVKAYGFKMYFGSLVYRKECQKTFEACDQVAPESQTEAMEKDLSMGGPGIKENFIWTFTHLNGTAVAEDVGDRLNSCTDRVTLESQWVAGEYELTDREVSRNDVNVRPSSLKNSLTVTITQTRCIPFVVVTA</sequence>
<accession>A0A0D7B493</accession>
<evidence type="ECO:0000313" key="2">
    <source>
        <dbReference type="Proteomes" id="UP000054007"/>
    </source>
</evidence>
<gene>
    <name evidence="1" type="ORF">CYLTODRAFT_105900</name>
</gene>
<organism evidence="1 2">
    <name type="scientific">Cylindrobasidium torrendii FP15055 ss-10</name>
    <dbReference type="NCBI Taxonomy" id="1314674"/>
    <lineage>
        <taxon>Eukaryota</taxon>
        <taxon>Fungi</taxon>
        <taxon>Dikarya</taxon>
        <taxon>Basidiomycota</taxon>
        <taxon>Agaricomycotina</taxon>
        <taxon>Agaricomycetes</taxon>
        <taxon>Agaricomycetidae</taxon>
        <taxon>Agaricales</taxon>
        <taxon>Marasmiineae</taxon>
        <taxon>Physalacriaceae</taxon>
        <taxon>Cylindrobasidium</taxon>
    </lineage>
</organism>
<protein>
    <submittedName>
        <fullName evidence="1">Uncharacterized protein</fullName>
    </submittedName>
</protein>
<dbReference type="OrthoDB" id="2874010at2759"/>
<proteinExistence type="predicted"/>
<dbReference type="EMBL" id="KN880641">
    <property type="protein sequence ID" value="KIY64336.1"/>
    <property type="molecule type" value="Genomic_DNA"/>
</dbReference>